<dbReference type="InterPro" id="IPR018253">
    <property type="entry name" value="DnaJ_domain_CS"/>
</dbReference>
<evidence type="ECO:0000256" key="1">
    <source>
        <dbReference type="ARBA" id="ARBA00023186"/>
    </source>
</evidence>
<name>A0A2H1CV16_FASHE</name>
<feature type="region of interest" description="Disordered" evidence="2">
    <location>
        <begin position="72"/>
        <end position="104"/>
    </location>
</feature>
<reference evidence="3" key="1">
    <citation type="submission" date="2019-03" db="EMBL/GenBank/DDBJ databases">
        <title>Improved annotation for the trematode Fasciola hepatica.</title>
        <authorList>
            <person name="Choi Y.-J."/>
            <person name="Martin J."/>
            <person name="Mitreva M."/>
        </authorList>
    </citation>
    <scope>NUCLEOTIDE SEQUENCE [LARGE SCALE GENOMIC DNA]</scope>
</reference>
<evidence type="ECO:0000256" key="2">
    <source>
        <dbReference type="SAM" id="MobiDB-lite"/>
    </source>
</evidence>
<feature type="compositionally biased region" description="Low complexity" evidence="2">
    <location>
        <begin position="79"/>
        <end position="92"/>
    </location>
</feature>
<feature type="region of interest" description="Disordered" evidence="2">
    <location>
        <begin position="156"/>
        <end position="198"/>
    </location>
</feature>
<dbReference type="SUPFAM" id="SSF46565">
    <property type="entry name" value="Chaperone J-domain"/>
    <property type="match status" value="1"/>
</dbReference>
<dbReference type="InterPro" id="IPR001623">
    <property type="entry name" value="DnaJ_domain"/>
</dbReference>
<dbReference type="AlphaFoldDB" id="A0A2H1CV16"/>
<dbReference type="InterPro" id="IPR043183">
    <property type="entry name" value="DNJB2/6-like"/>
</dbReference>
<gene>
    <name evidence="3" type="ORF">D915_001303</name>
</gene>
<dbReference type="SMART" id="SM00271">
    <property type="entry name" value="DnaJ"/>
    <property type="match status" value="1"/>
</dbReference>
<dbReference type="GO" id="GO:0051082">
    <property type="term" value="F:unfolded protein binding"/>
    <property type="evidence" value="ECO:0007669"/>
    <property type="project" value="InterPro"/>
</dbReference>
<evidence type="ECO:0000313" key="3">
    <source>
        <dbReference type="EMBL" id="THD27906.1"/>
    </source>
</evidence>
<keyword evidence="4" id="KW-1185">Reference proteome</keyword>
<dbReference type="InterPro" id="IPR036869">
    <property type="entry name" value="J_dom_sf"/>
</dbReference>
<dbReference type="Pfam" id="PF00226">
    <property type="entry name" value="DnaJ"/>
    <property type="match status" value="1"/>
</dbReference>
<dbReference type="PROSITE" id="PS00636">
    <property type="entry name" value="DNAJ_1"/>
    <property type="match status" value="1"/>
</dbReference>
<dbReference type="CDD" id="cd06257">
    <property type="entry name" value="DnaJ"/>
    <property type="match status" value="1"/>
</dbReference>
<protein>
    <submittedName>
        <fullName evidence="3">DnaJ subfamily B member</fullName>
    </submittedName>
</protein>
<dbReference type="Proteomes" id="UP000230066">
    <property type="component" value="Unassembled WGS sequence"/>
</dbReference>
<sequence>MSTHTCYYKVLGLEREATVEDIRRAYRKLALKWHPDKNPNNANEAEKRFKEISAAYEVLSDPEKRALYDRYGKDGVNGTRIPTTRRSSSKSSNGRRRRTTMGGSMFHSSLFDDSDFFFPFREFGFHFRDPEVVFREFFAKHVSMMNAFANSQSFMSVNPDPQPVRVTNNRLSEKNTQSSNRPNSEMPRKGPAHSKGLDRSFTYKVSPQRVHSFSGNAASTTFVSFGSANRSGNTGPIRGTFRSTTSRFLDGKCVTTRRTIQDGVETIEVEENGVLKAKTVNGQPVAIAGS</sequence>
<accession>A0A2H1CV16</accession>
<dbReference type="Gene3D" id="1.10.287.110">
    <property type="entry name" value="DnaJ domain"/>
    <property type="match status" value="1"/>
</dbReference>
<dbReference type="EMBL" id="JXXN02000287">
    <property type="protein sequence ID" value="THD27906.1"/>
    <property type="molecule type" value="Genomic_DNA"/>
</dbReference>
<dbReference type="PANTHER" id="PTHR45168:SF3">
    <property type="entry name" value="DNAJ HEAT SHOCK PROTEIN FAMILY (HSP40) MEMBER B2"/>
    <property type="match status" value="1"/>
</dbReference>
<organism evidence="3 4">
    <name type="scientific">Fasciola hepatica</name>
    <name type="common">Liver fluke</name>
    <dbReference type="NCBI Taxonomy" id="6192"/>
    <lineage>
        <taxon>Eukaryota</taxon>
        <taxon>Metazoa</taxon>
        <taxon>Spiralia</taxon>
        <taxon>Lophotrochozoa</taxon>
        <taxon>Platyhelminthes</taxon>
        <taxon>Trematoda</taxon>
        <taxon>Digenea</taxon>
        <taxon>Plagiorchiida</taxon>
        <taxon>Echinostomata</taxon>
        <taxon>Echinostomatoidea</taxon>
        <taxon>Fasciolidae</taxon>
        <taxon>Fasciola</taxon>
    </lineage>
</organism>
<comment type="caution">
    <text evidence="3">The sequence shown here is derived from an EMBL/GenBank/DDBJ whole genome shotgun (WGS) entry which is preliminary data.</text>
</comment>
<dbReference type="PRINTS" id="PR00625">
    <property type="entry name" value="JDOMAIN"/>
</dbReference>
<dbReference type="GO" id="GO:0030544">
    <property type="term" value="F:Hsp70 protein binding"/>
    <property type="evidence" value="ECO:0007669"/>
    <property type="project" value="InterPro"/>
</dbReference>
<evidence type="ECO:0000313" key="4">
    <source>
        <dbReference type="Proteomes" id="UP000230066"/>
    </source>
</evidence>
<feature type="compositionally biased region" description="Polar residues" evidence="2">
    <location>
        <begin position="165"/>
        <end position="183"/>
    </location>
</feature>
<dbReference type="PANTHER" id="PTHR45168">
    <property type="entry name" value="DNAJ HOMOLOG SUBFAMILY B MEMBER 2"/>
    <property type="match status" value="1"/>
</dbReference>
<proteinExistence type="predicted"/>
<dbReference type="PROSITE" id="PS50076">
    <property type="entry name" value="DNAJ_2"/>
    <property type="match status" value="1"/>
</dbReference>
<keyword evidence="1" id="KW-0143">Chaperone</keyword>